<protein>
    <recommendedName>
        <fullName evidence="1 7">Transcriptional regulator MraZ</fullName>
    </recommendedName>
</protein>
<keyword evidence="3" id="KW-0677">Repeat</keyword>
<dbReference type="InterPro" id="IPR020603">
    <property type="entry name" value="MraZ_dom"/>
</dbReference>
<dbReference type="InterPro" id="IPR007159">
    <property type="entry name" value="SpoVT-AbrB_dom"/>
</dbReference>
<dbReference type="Pfam" id="PF02381">
    <property type="entry name" value="MraZ"/>
    <property type="match status" value="2"/>
</dbReference>
<comment type="similarity">
    <text evidence="7">Belongs to the MraZ family.</text>
</comment>
<keyword evidence="6 7" id="KW-0804">Transcription</keyword>
<dbReference type="GO" id="GO:2000143">
    <property type="term" value="P:negative regulation of DNA-templated transcription initiation"/>
    <property type="evidence" value="ECO:0007669"/>
    <property type="project" value="TreeGrafter"/>
</dbReference>
<dbReference type="RefSeq" id="WP_074200740.1">
    <property type="nucleotide sequence ID" value="NZ_FSRE01000001.1"/>
</dbReference>
<feature type="domain" description="SpoVT-AbrB" evidence="8">
    <location>
        <begin position="82"/>
        <end position="125"/>
    </location>
</feature>
<keyword evidence="10" id="KW-1185">Reference proteome</keyword>
<keyword evidence="4 7" id="KW-0805">Transcription regulation</keyword>
<dbReference type="EMBL" id="FSRE01000001">
    <property type="protein sequence ID" value="SIN74632.1"/>
    <property type="molecule type" value="Genomic_DNA"/>
</dbReference>
<dbReference type="InterPro" id="IPR038619">
    <property type="entry name" value="MraZ_sf"/>
</dbReference>
<dbReference type="NCBIfam" id="TIGR00242">
    <property type="entry name" value="division/cell wall cluster transcriptional repressor MraZ"/>
    <property type="match status" value="1"/>
</dbReference>
<evidence type="ECO:0000256" key="5">
    <source>
        <dbReference type="ARBA" id="ARBA00023125"/>
    </source>
</evidence>
<dbReference type="InterPro" id="IPR003444">
    <property type="entry name" value="MraZ"/>
</dbReference>
<comment type="subcellular location">
    <subcellularLocation>
        <location evidence="7">Cytoplasm</location>
        <location evidence="7">Nucleoid</location>
    </subcellularLocation>
</comment>
<evidence type="ECO:0000256" key="1">
    <source>
        <dbReference type="ARBA" id="ARBA00013860"/>
    </source>
</evidence>
<feature type="domain" description="SpoVT-AbrB" evidence="8">
    <location>
        <begin position="6"/>
        <end position="53"/>
    </location>
</feature>
<evidence type="ECO:0000259" key="8">
    <source>
        <dbReference type="PROSITE" id="PS51740"/>
    </source>
</evidence>
<dbReference type="InterPro" id="IPR035642">
    <property type="entry name" value="MraZ_N"/>
</dbReference>
<dbReference type="PANTHER" id="PTHR34701:SF1">
    <property type="entry name" value="TRANSCRIPTIONAL REGULATOR MRAZ"/>
    <property type="match status" value="1"/>
</dbReference>
<dbReference type="HAMAP" id="MF_01008">
    <property type="entry name" value="MraZ"/>
    <property type="match status" value="1"/>
</dbReference>
<dbReference type="GO" id="GO:0005737">
    <property type="term" value="C:cytoplasm"/>
    <property type="evidence" value="ECO:0007669"/>
    <property type="project" value="UniProtKB-UniRule"/>
</dbReference>
<dbReference type="Gene3D" id="3.40.1550.20">
    <property type="entry name" value="Transcriptional regulator MraZ domain"/>
    <property type="match status" value="1"/>
</dbReference>
<evidence type="ECO:0000256" key="6">
    <source>
        <dbReference type="ARBA" id="ARBA00023163"/>
    </source>
</evidence>
<proteinExistence type="inferred from homology"/>
<evidence type="ECO:0000256" key="3">
    <source>
        <dbReference type="ARBA" id="ARBA00022737"/>
    </source>
</evidence>
<dbReference type="GO" id="GO:0003700">
    <property type="term" value="F:DNA-binding transcription factor activity"/>
    <property type="evidence" value="ECO:0007669"/>
    <property type="project" value="UniProtKB-UniRule"/>
</dbReference>
<dbReference type="GO" id="GO:0000976">
    <property type="term" value="F:transcription cis-regulatory region binding"/>
    <property type="evidence" value="ECO:0007669"/>
    <property type="project" value="TreeGrafter"/>
</dbReference>
<evidence type="ECO:0000256" key="4">
    <source>
        <dbReference type="ARBA" id="ARBA00023015"/>
    </source>
</evidence>
<dbReference type="CDD" id="cd16320">
    <property type="entry name" value="MraZ_N"/>
    <property type="match status" value="1"/>
</dbReference>
<evidence type="ECO:0000256" key="7">
    <source>
        <dbReference type="HAMAP-Rule" id="MF_01008"/>
    </source>
</evidence>
<dbReference type="SUPFAM" id="SSF89447">
    <property type="entry name" value="AbrB/MazE/MraZ-like"/>
    <property type="match status" value="1"/>
</dbReference>
<accession>A0A1N6DV31</accession>
<keyword evidence="2 7" id="KW-0963">Cytoplasm</keyword>
<comment type="subunit">
    <text evidence="7">Forms oligomers.</text>
</comment>
<dbReference type="GO" id="GO:0009295">
    <property type="term" value="C:nucleoid"/>
    <property type="evidence" value="ECO:0007669"/>
    <property type="project" value="UniProtKB-SubCell"/>
</dbReference>
<dbReference type="PANTHER" id="PTHR34701">
    <property type="entry name" value="TRANSCRIPTIONAL REGULATOR MRAZ"/>
    <property type="match status" value="1"/>
</dbReference>
<dbReference type="CDD" id="cd16321">
    <property type="entry name" value="MraZ_C"/>
    <property type="match status" value="1"/>
</dbReference>
<gene>
    <name evidence="7" type="primary">mraZ</name>
    <name evidence="9" type="ORF">SAMN05443662_0432</name>
</gene>
<dbReference type="Proteomes" id="UP000198461">
    <property type="component" value="Unassembled WGS sequence"/>
</dbReference>
<dbReference type="InterPro" id="IPR037914">
    <property type="entry name" value="SpoVT-AbrB_sf"/>
</dbReference>
<evidence type="ECO:0000256" key="2">
    <source>
        <dbReference type="ARBA" id="ARBA00022490"/>
    </source>
</evidence>
<organism evidence="9 10">
    <name type="scientific">Sulfurivirga caldicuralii</name>
    <dbReference type="NCBI Taxonomy" id="364032"/>
    <lineage>
        <taxon>Bacteria</taxon>
        <taxon>Pseudomonadati</taxon>
        <taxon>Pseudomonadota</taxon>
        <taxon>Gammaproteobacteria</taxon>
        <taxon>Thiotrichales</taxon>
        <taxon>Piscirickettsiaceae</taxon>
        <taxon>Sulfurivirga</taxon>
    </lineage>
</organism>
<dbReference type="PROSITE" id="PS51740">
    <property type="entry name" value="SPOVT_ABRB"/>
    <property type="match status" value="2"/>
</dbReference>
<reference evidence="9 10" key="1">
    <citation type="submission" date="2016-11" db="EMBL/GenBank/DDBJ databases">
        <authorList>
            <person name="Jaros S."/>
            <person name="Januszkiewicz K."/>
            <person name="Wedrychowicz H."/>
        </authorList>
    </citation>
    <scope>NUCLEOTIDE SEQUENCE [LARGE SCALE GENOMIC DNA]</scope>
    <source>
        <strain evidence="9 10">DSM 17737</strain>
    </source>
</reference>
<sequence>MFFRGLHQVNLDQKGRLAIPKRIRDAIAQSGNTTLVATIDLQSPCLLLYPFEEWKHIEQKIMALPNIDPTARRYQRLFVGFAHELDMDGQGRVLVPSVLREHVDLEKQAVLLGQGNKLELWPQARWDETCPAMLEDVQNEPVPEVLTNLSI</sequence>
<dbReference type="AlphaFoldDB" id="A0A1N6DV31"/>
<name>A0A1N6DV31_9GAMM</name>
<dbReference type="OrthoDB" id="9807753at2"/>
<dbReference type="InterPro" id="IPR035644">
    <property type="entry name" value="MraZ_C"/>
</dbReference>
<keyword evidence="5 7" id="KW-0238">DNA-binding</keyword>
<evidence type="ECO:0000313" key="10">
    <source>
        <dbReference type="Proteomes" id="UP000198461"/>
    </source>
</evidence>
<dbReference type="STRING" id="364032.SAMN05443662_0432"/>
<evidence type="ECO:0000313" key="9">
    <source>
        <dbReference type="EMBL" id="SIN74632.1"/>
    </source>
</evidence>